<dbReference type="Proteomes" id="UP001221757">
    <property type="component" value="Unassembled WGS sequence"/>
</dbReference>
<dbReference type="AlphaFoldDB" id="A0AAD7GG48"/>
<organism evidence="1 2">
    <name type="scientific">Mycena rosella</name>
    <name type="common">Pink bonnet</name>
    <name type="synonym">Agaricus rosellus</name>
    <dbReference type="NCBI Taxonomy" id="1033263"/>
    <lineage>
        <taxon>Eukaryota</taxon>
        <taxon>Fungi</taxon>
        <taxon>Dikarya</taxon>
        <taxon>Basidiomycota</taxon>
        <taxon>Agaricomycotina</taxon>
        <taxon>Agaricomycetes</taxon>
        <taxon>Agaricomycetidae</taxon>
        <taxon>Agaricales</taxon>
        <taxon>Marasmiineae</taxon>
        <taxon>Mycenaceae</taxon>
        <taxon>Mycena</taxon>
    </lineage>
</organism>
<sequence>MPHLCLRLLTRMSPSRANIQGRPPVEPVNELTEAQIADLAPAESEAIQTLIQDMAIISAKNKAYLAQAATMREQTRAIAKETRTLTTAFKVEQFRRQRLENYLKHWRPIDPRWSYSAAWAGPITVAPVLVRYEGLKGYIVKEREMKRSVRAARY</sequence>
<evidence type="ECO:0000313" key="2">
    <source>
        <dbReference type="Proteomes" id="UP001221757"/>
    </source>
</evidence>
<proteinExistence type="predicted"/>
<gene>
    <name evidence="1" type="ORF">B0H17DRAFT_712107</name>
</gene>
<dbReference type="EMBL" id="JARKIE010000095">
    <property type="protein sequence ID" value="KAJ7686486.1"/>
    <property type="molecule type" value="Genomic_DNA"/>
</dbReference>
<comment type="caution">
    <text evidence="1">The sequence shown here is derived from an EMBL/GenBank/DDBJ whole genome shotgun (WGS) entry which is preliminary data.</text>
</comment>
<keyword evidence="2" id="KW-1185">Reference proteome</keyword>
<accession>A0AAD7GG48</accession>
<evidence type="ECO:0000313" key="1">
    <source>
        <dbReference type="EMBL" id="KAJ7686486.1"/>
    </source>
</evidence>
<protein>
    <submittedName>
        <fullName evidence="1">Uncharacterized protein</fullName>
    </submittedName>
</protein>
<reference evidence="1" key="1">
    <citation type="submission" date="2023-03" db="EMBL/GenBank/DDBJ databases">
        <title>Massive genome expansion in bonnet fungi (Mycena s.s.) driven by repeated elements and novel gene families across ecological guilds.</title>
        <authorList>
            <consortium name="Lawrence Berkeley National Laboratory"/>
            <person name="Harder C.B."/>
            <person name="Miyauchi S."/>
            <person name="Viragh M."/>
            <person name="Kuo A."/>
            <person name="Thoen E."/>
            <person name="Andreopoulos B."/>
            <person name="Lu D."/>
            <person name="Skrede I."/>
            <person name="Drula E."/>
            <person name="Henrissat B."/>
            <person name="Morin E."/>
            <person name="Kohler A."/>
            <person name="Barry K."/>
            <person name="LaButti K."/>
            <person name="Morin E."/>
            <person name="Salamov A."/>
            <person name="Lipzen A."/>
            <person name="Mereny Z."/>
            <person name="Hegedus B."/>
            <person name="Baldrian P."/>
            <person name="Stursova M."/>
            <person name="Weitz H."/>
            <person name="Taylor A."/>
            <person name="Grigoriev I.V."/>
            <person name="Nagy L.G."/>
            <person name="Martin F."/>
            <person name="Kauserud H."/>
        </authorList>
    </citation>
    <scope>NUCLEOTIDE SEQUENCE</scope>
    <source>
        <strain evidence="1">CBHHK067</strain>
    </source>
</reference>
<name>A0AAD7GG48_MYCRO</name>